<dbReference type="Gene3D" id="3.40.50.1820">
    <property type="entry name" value="alpha/beta hydrolase"/>
    <property type="match status" value="1"/>
</dbReference>
<comment type="cofactor">
    <cofactor evidence="1">
        <name>pantetheine 4'-phosphate</name>
        <dbReference type="ChEBI" id="CHEBI:47942"/>
    </cofactor>
</comment>
<dbReference type="Gene3D" id="3.30.559.30">
    <property type="entry name" value="Nonribosomal peptide synthetase, condensation domain"/>
    <property type="match status" value="2"/>
</dbReference>
<accession>A0A7H8XSY0</accession>
<evidence type="ECO:0000313" key="5">
    <source>
        <dbReference type="Proteomes" id="UP000509335"/>
    </source>
</evidence>
<dbReference type="InterPro" id="IPR023213">
    <property type="entry name" value="CAT-like_dom_sf"/>
</dbReference>
<proteinExistence type="predicted"/>
<dbReference type="PANTHER" id="PTHR45527">
    <property type="entry name" value="NONRIBOSOMAL PEPTIDE SYNTHETASE"/>
    <property type="match status" value="1"/>
</dbReference>
<dbReference type="InterPro" id="IPR029058">
    <property type="entry name" value="AB_hydrolase_fold"/>
</dbReference>
<dbReference type="InterPro" id="IPR036736">
    <property type="entry name" value="ACP-like_sf"/>
</dbReference>
<protein>
    <submittedName>
        <fullName evidence="4">Peptide synthetase</fullName>
    </submittedName>
</protein>
<organism evidence="4 5">
    <name type="scientific">Micromonospora carbonacea</name>
    <dbReference type="NCBI Taxonomy" id="47853"/>
    <lineage>
        <taxon>Bacteria</taxon>
        <taxon>Bacillati</taxon>
        <taxon>Actinomycetota</taxon>
        <taxon>Actinomycetes</taxon>
        <taxon>Micromonosporales</taxon>
        <taxon>Micromonosporaceae</taxon>
        <taxon>Micromonospora</taxon>
    </lineage>
</organism>
<dbReference type="GO" id="GO:0043041">
    <property type="term" value="P:amino acid activation for nonribosomal peptide biosynthetic process"/>
    <property type="evidence" value="ECO:0007669"/>
    <property type="project" value="TreeGrafter"/>
</dbReference>
<dbReference type="InterPro" id="IPR001242">
    <property type="entry name" value="Condensation_dom"/>
</dbReference>
<dbReference type="GO" id="GO:0008610">
    <property type="term" value="P:lipid biosynthetic process"/>
    <property type="evidence" value="ECO:0007669"/>
    <property type="project" value="UniProtKB-ARBA"/>
</dbReference>
<dbReference type="EMBL" id="CP058322">
    <property type="protein sequence ID" value="QLD28123.1"/>
    <property type="molecule type" value="Genomic_DNA"/>
</dbReference>
<dbReference type="SUPFAM" id="SSF47336">
    <property type="entry name" value="ACP-like"/>
    <property type="match status" value="1"/>
</dbReference>
<dbReference type="InterPro" id="IPR009081">
    <property type="entry name" value="PP-bd_ACP"/>
</dbReference>
<dbReference type="PROSITE" id="PS00012">
    <property type="entry name" value="PHOSPHOPANTETHEINE"/>
    <property type="match status" value="1"/>
</dbReference>
<evidence type="ECO:0000256" key="3">
    <source>
        <dbReference type="ARBA" id="ARBA00022553"/>
    </source>
</evidence>
<dbReference type="GO" id="GO:0031177">
    <property type="term" value="F:phosphopantetheine binding"/>
    <property type="evidence" value="ECO:0007669"/>
    <property type="project" value="TreeGrafter"/>
</dbReference>
<keyword evidence="3" id="KW-0597">Phosphoprotein</keyword>
<evidence type="ECO:0000256" key="2">
    <source>
        <dbReference type="ARBA" id="ARBA00022450"/>
    </source>
</evidence>
<keyword evidence="2" id="KW-0596">Phosphopantetheine</keyword>
<dbReference type="GO" id="GO:0003824">
    <property type="term" value="F:catalytic activity"/>
    <property type="evidence" value="ECO:0007669"/>
    <property type="project" value="InterPro"/>
</dbReference>
<evidence type="ECO:0000256" key="1">
    <source>
        <dbReference type="ARBA" id="ARBA00001957"/>
    </source>
</evidence>
<dbReference type="Pfam" id="PF00668">
    <property type="entry name" value="Condensation"/>
    <property type="match status" value="2"/>
</dbReference>
<evidence type="ECO:0000313" key="4">
    <source>
        <dbReference type="EMBL" id="QLD28123.1"/>
    </source>
</evidence>
<dbReference type="Gene3D" id="3.30.559.10">
    <property type="entry name" value="Chloramphenicol acetyltransferase-like domain"/>
    <property type="match status" value="2"/>
</dbReference>
<reference evidence="4 5" key="1">
    <citation type="submission" date="2020-07" db="EMBL/GenBank/DDBJ databases">
        <title>A bifunctional nitrone conjugated secondary metabolite targeting the ribosome.</title>
        <authorList>
            <person name="Limbrick E.M."/>
            <person name="Graf M."/>
            <person name="Derewacz D.K."/>
            <person name="Nguyen F."/>
            <person name="Spraggins J.M."/>
            <person name="Wieland M."/>
            <person name="Ynigez-Gutierrez A.E."/>
            <person name="Reisman B.J."/>
            <person name="Zinshteyn B."/>
            <person name="McCulloch K."/>
            <person name="Iverson T.M."/>
            <person name="Green R."/>
            <person name="Wilson D.N."/>
            <person name="Bachmann B.O."/>
        </authorList>
    </citation>
    <scope>NUCLEOTIDE SEQUENCE [LARGE SCALE GENOMIC DNA]</scope>
    <source>
        <strain evidence="5">aurantiaca</strain>
    </source>
</reference>
<dbReference type="Proteomes" id="UP000509335">
    <property type="component" value="Chromosome"/>
</dbReference>
<name>A0A7H8XSY0_9ACTN</name>
<gene>
    <name evidence="4" type="ORF">HXZ27_31180</name>
</gene>
<dbReference type="SUPFAM" id="SSF52777">
    <property type="entry name" value="CoA-dependent acyltransferases"/>
    <property type="match status" value="4"/>
</dbReference>
<dbReference type="KEGG" id="mcab:HXZ27_31180"/>
<dbReference type="InterPro" id="IPR006162">
    <property type="entry name" value="Ppantetheine_attach_site"/>
</dbReference>
<dbReference type="Pfam" id="PF00550">
    <property type="entry name" value="PP-binding"/>
    <property type="match status" value="1"/>
</dbReference>
<dbReference type="AlphaFoldDB" id="A0A7H8XSY0"/>
<sequence length="1005" mass="107403">MDTRAPGSARETDIPRADFPQNGHPAADSPECAPLSLAQERLWLIDAAAPGAATYLVPVLLRWQGRVDPAVLGVALTAVVARHEPLRTGYRLRGDEPEQFVGPAADVPVRVVRAPGGSWADVEDEVRRLCAEPLDLATGQVLRCVAFTGLSGGDAVLLVLHHIAFDGWSMGRLCADLATAYAAGVDGRPPRLPAVGVRFAELARRDREAGSRPDTRAAVTDRAAELLAAGPGLTLAGALPAAPGRAVERAGGEVVTALPAGLWDRTTALAAEHRVTPFVLFGTAFQVLLSLWSGRDTFRYGVIAANRPGLEADDVVGFFVNTVPLRAALGGADDFAQLCAQARGEAFRTLLYQRLPYHRLTAAARAELVEVAFALQNFPVPGPEVPVRWALPEVLPNGTAKFDLMLTVEERADGWYARWEHDLARYPRPVVTALAEAYLGLLGAVTERYAVPLAELARFGPDPAWATTAAPDATPPTPATAATAGAAPVPEAALRRAAECFAVALADLVDEPPEAVAAGLTPAADFFALGGHSLLVVTMLRRIERQDGTVLSAREFLADPTVAGLARLLAAPPRAAAAPPTGSDGRQATSPAQQRFWSVDRLPWLRQAYLVPTVVDLAGPVDVERLRAAVGTVLARHPALRARFELDRRQRRVYHRTDGPAGDVTVVDAADWTDEQAREAVAEWSWAGFDLARAAPARAHLLDRGGRGVTLVVVVHHIVFDGWSRQLVLRQIAAAYRGEDLPEPVAGTGHTDPDDAAQADTRAVVQALTGAPVDVALPYDRGRGDTQETRAGRLTYDLDPTRADRLRKVAADAGCTMFMVSAALLAVALARVGGQRDFLFAFPWSQRTGARSADAVGLFIDTLVLRADTSGEPTWQELLARVRDAANLSFRHSAAPFDAVAAALHPDRDLGRPPVTPVYLSASDGELAPPDLGPDVTATVRPLDPLHLKYELELTVVDRRQDLRWELLYSAALFDPATAHAVLHAVTAAADDLIRQPTARPLEGH</sequence>
<dbReference type="CDD" id="cd19531">
    <property type="entry name" value="LCL_NRPS-like"/>
    <property type="match status" value="1"/>
</dbReference>
<dbReference type="GO" id="GO:0005737">
    <property type="term" value="C:cytoplasm"/>
    <property type="evidence" value="ECO:0007669"/>
    <property type="project" value="TreeGrafter"/>
</dbReference>
<dbReference type="PROSITE" id="PS50075">
    <property type="entry name" value="CARRIER"/>
    <property type="match status" value="1"/>
</dbReference>
<dbReference type="PANTHER" id="PTHR45527:SF1">
    <property type="entry name" value="FATTY ACID SYNTHASE"/>
    <property type="match status" value="1"/>
</dbReference>
<dbReference type="GO" id="GO:0044550">
    <property type="term" value="P:secondary metabolite biosynthetic process"/>
    <property type="evidence" value="ECO:0007669"/>
    <property type="project" value="TreeGrafter"/>
</dbReference>